<organism evidence="2 3">
    <name type="scientific">Kribbella karoonensis</name>
    <dbReference type="NCBI Taxonomy" id="324851"/>
    <lineage>
        <taxon>Bacteria</taxon>
        <taxon>Bacillati</taxon>
        <taxon>Actinomycetota</taxon>
        <taxon>Actinomycetes</taxon>
        <taxon>Propionibacteriales</taxon>
        <taxon>Kribbellaceae</taxon>
        <taxon>Kribbella</taxon>
    </lineage>
</organism>
<evidence type="ECO:0008006" key="4">
    <source>
        <dbReference type="Google" id="ProtNLM"/>
    </source>
</evidence>
<feature type="chain" id="PRO_5045236753" description="Surface-anchored protein" evidence="1">
    <location>
        <begin position="35"/>
        <end position="225"/>
    </location>
</feature>
<keyword evidence="1" id="KW-0732">Signal</keyword>
<name>A0ABP4PHY2_9ACTN</name>
<evidence type="ECO:0000313" key="2">
    <source>
        <dbReference type="EMBL" id="GAA1577808.1"/>
    </source>
</evidence>
<feature type="signal peptide" evidence="1">
    <location>
        <begin position="1"/>
        <end position="34"/>
    </location>
</feature>
<accession>A0ABP4PHY2</accession>
<dbReference type="Proteomes" id="UP001500190">
    <property type="component" value="Unassembled WGS sequence"/>
</dbReference>
<evidence type="ECO:0000256" key="1">
    <source>
        <dbReference type="SAM" id="SignalP"/>
    </source>
</evidence>
<dbReference type="EMBL" id="BAAAND010000004">
    <property type="protein sequence ID" value="GAA1577808.1"/>
    <property type="molecule type" value="Genomic_DNA"/>
</dbReference>
<comment type="caution">
    <text evidence="2">The sequence shown here is derived from an EMBL/GenBank/DDBJ whole genome shotgun (WGS) entry which is preliminary data.</text>
</comment>
<gene>
    <name evidence="2" type="ORF">GCM10009742_22100</name>
</gene>
<protein>
    <recommendedName>
        <fullName evidence="4">Surface-anchored protein</fullName>
    </recommendedName>
</protein>
<keyword evidence="3" id="KW-1185">Reference proteome</keyword>
<sequence>MNFKKILNTKTGRLAVAGVIAASAVLGVSIAANAAGGTGCKTLTYPLCARSVASTQVVDNSLTGADIKTNSLGWTDLDGNTQAQIRKGDGKGGATKLYANATPTVIKNIGGTFSTRHTEVGTFTLPKGTWLVNLSAKFNRTAAAAAGAPEVQPMLQLVGGTNYVTIGGNNISPALDADLFGSAVGLVTVTEDTKFTVNAFGYASDRSDAGSGDITVLANVVVAAA</sequence>
<proteinExistence type="predicted"/>
<dbReference type="RefSeq" id="WP_344189795.1">
    <property type="nucleotide sequence ID" value="NZ_BAAAND010000004.1"/>
</dbReference>
<reference evidence="3" key="1">
    <citation type="journal article" date="2019" name="Int. J. Syst. Evol. Microbiol.">
        <title>The Global Catalogue of Microorganisms (GCM) 10K type strain sequencing project: providing services to taxonomists for standard genome sequencing and annotation.</title>
        <authorList>
            <consortium name="The Broad Institute Genomics Platform"/>
            <consortium name="The Broad Institute Genome Sequencing Center for Infectious Disease"/>
            <person name="Wu L."/>
            <person name="Ma J."/>
        </authorList>
    </citation>
    <scope>NUCLEOTIDE SEQUENCE [LARGE SCALE GENOMIC DNA]</scope>
    <source>
        <strain evidence="3">JCM 14304</strain>
    </source>
</reference>
<evidence type="ECO:0000313" key="3">
    <source>
        <dbReference type="Proteomes" id="UP001500190"/>
    </source>
</evidence>